<dbReference type="Proteomes" id="UP000192727">
    <property type="component" value="Chromosome"/>
</dbReference>
<reference evidence="1 2" key="1">
    <citation type="submission" date="2017-03" db="EMBL/GenBank/DDBJ databases">
        <title>Paenibacillus larvae genome sequencing.</title>
        <authorList>
            <person name="Dingman D.W."/>
        </authorList>
    </citation>
    <scope>NUCLEOTIDE SEQUENCE [LARGE SCALE GENOMIC DNA]</scope>
    <source>
        <strain evidence="1 2">SAG 10367</strain>
    </source>
</reference>
<evidence type="ECO:0000313" key="2">
    <source>
        <dbReference type="Proteomes" id="UP000192727"/>
    </source>
</evidence>
<sequence length="75" mass="8726">MKISKINELPDILTAQSIAEYIGISRRRVYELFQLKPECGGIPNFEVGKSKRVYKDDLTQWIENKIKEKSNRIAN</sequence>
<evidence type="ECO:0000313" key="1">
    <source>
        <dbReference type="EMBL" id="ARF66563.1"/>
    </source>
</evidence>
<organism evidence="1 2">
    <name type="scientific">Paenibacillus larvae subsp. pulvifaciens</name>
    <dbReference type="NCBI Taxonomy" id="1477"/>
    <lineage>
        <taxon>Bacteria</taxon>
        <taxon>Bacillati</taxon>
        <taxon>Bacillota</taxon>
        <taxon>Bacilli</taxon>
        <taxon>Bacillales</taxon>
        <taxon>Paenibacillaceae</taxon>
        <taxon>Paenibacillus</taxon>
    </lineage>
</organism>
<name>A0A1V0UMR7_9BACL</name>
<proteinExistence type="predicted"/>
<dbReference type="EMBL" id="CP020557">
    <property type="protein sequence ID" value="ARF66563.1"/>
    <property type="molecule type" value="Genomic_DNA"/>
</dbReference>
<dbReference type="AlphaFoldDB" id="A0A1V0UMR7"/>
<protein>
    <recommendedName>
        <fullName evidence="3">Helix-turn-helix domain-containing protein</fullName>
    </recommendedName>
</protein>
<evidence type="ECO:0008006" key="3">
    <source>
        <dbReference type="Google" id="ProtNLM"/>
    </source>
</evidence>
<gene>
    <name evidence="1" type="ORF">B7C51_00255</name>
</gene>
<accession>A0A1V0UMR7</accession>
<dbReference type="RefSeq" id="WP_083038022.1">
    <property type="nucleotide sequence ID" value="NZ_CP020557.1"/>
</dbReference>